<reference evidence="3 4" key="1">
    <citation type="journal article" date="2025" name="Microbiol. Resour. Announc.">
        <title>Draft genome sequences for Neonectria magnoliae and Neonectria punicea, canker pathogens of Liriodendron tulipifera and Acer saccharum in West Virginia.</title>
        <authorList>
            <person name="Petronek H.M."/>
            <person name="Kasson M.T."/>
            <person name="Metheny A.M."/>
            <person name="Stauder C.M."/>
            <person name="Lovett B."/>
            <person name="Lynch S.C."/>
            <person name="Garnas J.R."/>
            <person name="Kasson L.R."/>
            <person name="Stajich J.E."/>
        </authorList>
    </citation>
    <scope>NUCLEOTIDE SEQUENCE [LARGE SCALE GENOMIC DNA]</scope>
    <source>
        <strain evidence="3 4">NRRL 64653</strain>
    </source>
</reference>
<feature type="compositionally biased region" description="Basic residues" evidence="1">
    <location>
        <begin position="147"/>
        <end position="162"/>
    </location>
</feature>
<evidence type="ECO:0000256" key="1">
    <source>
        <dbReference type="SAM" id="MobiDB-lite"/>
    </source>
</evidence>
<dbReference type="SUPFAM" id="SSF52540">
    <property type="entry name" value="P-loop containing nucleoside triphosphate hydrolases"/>
    <property type="match status" value="1"/>
</dbReference>
<gene>
    <name evidence="3" type="ORF">QQX98_012435</name>
</gene>
<feature type="region of interest" description="Disordered" evidence="1">
    <location>
        <begin position="1"/>
        <end position="202"/>
    </location>
</feature>
<feature type="compositionally biased region" description="Basic residues" evidence="1">
    <location>
        <begin position="118"/>
        <end position="140"/>
    </location>
</feature>
<feature type="compositionally biased region" description="Acidic residues" evidence="1">
    <location>
        <begin position="169"/>
        <end position="192"/>
    </location>
</feature>
<organism evidence="3 4">
    <name type="scientific">Neonectria punicea</name>
    <dbReference type="NCBI Taxonomy" id="979145"/>
    <lineage>
        <taxon>Eukaryota</taxon>
        <taxon>Fungi</taxon>
        <taxon>Dikarya</taxon>
        <taxon>Ascomycota</taxon>
        <taxon>Pezizomycotina</taxon>
        <taxon>Sordariomycetes</taxon>
        <taxon>Hypocreomycetidae</taxon>
        <taxon>Hypocreales</taxon>
        <taxon>Nectriaceae</taxon>
        <taxon>Neonectria</taxon>
    </lineage>
</organism>
<feature type="domain" description="AAA+ ATPase" evidence="2">
    <location>
        <begin position="802"/>
        <end position="929"/>
    </location>
</feature>
<dbReference type="Gene3D" id="3.40.50.300">
    <property type="entry name" value="P-loop containing nucleotide triphosphate hydrolases"/>
    <property type="match status" value="1"/>
</dbReference>
<dbReference type="Pfam" id="PF00004">
    <property type="entry name" value="AAA"/>
    <property type="match status" value="1"/>
</dbReference>
<dbReference type="PANTHER" id="PTHR46411">
    <property type="entry name" value="FAMILY ATPASE, PUTATIVE-RELATED"/>
    <property type="match status" value="1"/>
</dbReference>
<feature type="region of interest" description="Disordered" evidence="1">
    <location>
        <begin position="415"/>
        <end position="434"/>
    </location>
</feature>
<dbReference type="Pfam" id="PF22942">
    <property type="entry name" value="DUF7025"/>
    <property type="match status" value="1"/>
</dbReference>
<dbReference type="InterPro" id="IPR003593">
    <property type="entry name" value="AAA+_ATPase"/>
</dbReference>
<name>A0ABR1GJ87_9HYPO</name>
<dbReference type="PANTHER" id="PTHR46411:SF1">
    <property type="entry name" value="FAMILY ATPASE, PUTATIVE (AFU_ORTHOLOGUE AFUA_7G05752)-RELATED"/>
    <property type="match status" value="1"/>
</dbReference>
<comment type="caution">
    <text evidence="3">The sequence shown here is derived from an EMBL/GenBank/DDBJ whole genome shotgun (WGS) entry which is preliminary data.</text>
</comment>
<dbReference type="InterPro" id="IPR003959">
    <property type="entry name" value="ATPase_AAA_core"/>
</dbReference>
<dbReference type="InterPro" id="IPR054289">
    <property type="entry name" value="DUF7025"/>
</dbReference>
<dbReference type="Proteomes" id="UP001498476">
    <property type="component" value="Unassembled WGS sequence"/>
</dbReference>
<feature type="compositionally biased region" description="Basic and acidic residues" evidence="1">
    <location>
        <begin position="697"/>
        <end position="724"/>
    </location>
</feature>
<feature type="compositionally biased region" description="Pro residues" evidence="1">
    <location>
        <begin position="255"/>
        <end position="265"/>
    </location>
</feature>
<dbReference type="InterPro" id="IPR027417">
    <property type="entry name" value="P-loop_NTPase"/>
</dbReference>
<evidence type="ECO:0000313" key="3">
    <source>
        <dbReference type="EMBL" id="KAK7398196.1"/>
    </source>
</evidence>
<proteinExistence type="predicted"/>
<dbReference type="SMART" id="SM00382">
    <property type="entry name" value="AAA"/>
    <property type="match status" value="1"/>
</dbReference>
<sequence length="1024" mass="114265">MEPTEATIVPADRRDDSNPIGSTTATDDSARTPAETNHNSADPDPKTAGSGRSDPAKRTGKKTTKKHRHGKSKTGKSISKTADATLTGNEGDTGSSDASDTSESDFDSDDDEVEAKSVSKKHVNVPKSKPKSTKKLKAKQKSGSNKKTTKKQAKKSQKKNKKESKDLGTDSDSDSSSDGDSDSSDSELDDTNEAVSQKDELEDEFQALKLQVTLLQQQVAQKNTPVPYAPGGFGYQFSFPMAQQPPPIAAAIPSSAPPPAIPNPPATGSGRRRMRPGPRGMNAVPRGGNSPTDPLDEDKESLEEPKKGKKNGGVDFKRVDWVWDNKIHNYTLQDTTEATADSLYDSFIFHVRRTFDWEGKYRVTLVDIKSKLLRECLQDVMGNVTGVSLVDETPKLDPNLLFLYLEDLRAHRKSLKKTKPAGDNKQERKKNQKRLDEKRKHLKVLLRYLDEDYAAVKESLYPMLESGLITFDLLWALWKPNTIACMSTYGTTSEPRAFKVEMAQLHTSIMKGNFYYIDGKYFEYDGKKFGYGNLSEDIPEFYGAKKITSLPCYPIKYHQNEEQLRKDLIERGKKFVTLSGVHYKSYQGMAFLKRKKMIVKFNVAQSRIMVDPAIFRRINPNYSVSLVKPKDHDILSDDEDSDSEACSCACDSSDSEGSEKVKFVTKVFKDLEGGIHMARMPKGDEDEEDNQDNLDLLPDRKGSVTEGERGGKTEAEGDAETPHEFTDEEYLIASSVVLGFAFSEKQWLEFTVSGINEIKWNEKAWDSLVLEDGTKDLIKALVESRKYHAANTIDDVIQGKGKGLVTVLHGPPGTGKTLTAEGISELLKCPLYMASAGELGTDSRFLEAELQKILDICHAWGAILLLDEADVFLEKRDMHNIHRNALVSIFLRQLEYFQGILFLTTNRVETFDEAFQSRIHIALRYDNLDAKAKRTIFKMFLERVQALGKIEVTPLTEDDLVVLSKQDLNGREIKNVVGSAQDLAVNKGEALSMRHIKQVLNVHAKFGRDLKGGSGYEDAMRSYF</sequence>
<feature type="compositionally biased region" description="Acidic residues" evidence="1">
    <location>
        <begin position="100"/>
        <end position="113"/>
    </location>
</feature>
<feature type="compositionally biased region" description="Low complexity" evidence="1">
    <location>
        <begin position="90"/>
        <end position="99"/>
    </location>
</feature>
<evidence type="ECO:0000313" key="4">
    <source>
        <dbReference type="Proteomes" id="UP001498476"/>
    </source>
</evidence>
<dbReference type="CDD" id="cd19481">
    <property type="entry name" value="RecA-like_protease"/>
    <property type="match status" value="1"/>
</dbReference>
<accession>A0ABR1GJ87</accession>
<evidence type="ECO:0000259" key="2">
    <source>
        <dbReference type="SMART" id="SM00382"/>
    </source>
</evidence>
<feature type="region of interest" description="Disordered" evidence="1">
    <location>
        <begin position="246"/>
        <end position="311"/>
    </location>
</feature>
<keyword evidence="4" id="KW-1185">Reference proteome</keyword>
<feature type="region of interest" description="Disordered" evidence="1">
    <location>
        <begin position="678"/>
        <end position="724"/>
    </location>
</feature>
<dbReference type="EMBL" id="JAZAVJ010000366">
    <property type="protein sequence ID" value="KAK7398196.1"/>
    <property type="molecule type" value="Genomic_DNA"/>
</dbReference>
<protein>
    <recommendedName>
        <fullName evidence="2">AAA+ ATPase domain-containing protein</fullName>
    </recommendedName>
</protein>
<feature type="compositionally biased region" description="Basic residues" evidence="1">
    <location>
        <begin position="58"/>
        <end position="74"/>
    </location>
</feature>